<gene>
    <name evidence="2" type="ORF">AVDCRST_MAG36-788</name>
</gene>
<name>A0A6J4LDX9_9ACTN</name>
<accession>A0A6J4LDX9</accession>
<organism evidence="2">
    <name type="scientific">uncultured Nocardioidaceae bacterium</name>
    <dbReference type="NCBI Taxonomy" id="253824"/>
    <lineage>
        <taxon>Bacteria</taxon>
        <taxon>Bacillati</taxon>
        <taxon>Actinomycetota</taxon>
        <taxon>Actinomycetes</taxon>
        <taxon>Propionibacteriales</taxon>
        <taxon>Nocardioidaceae</taxon>
        <taxon>environmental samples</taxon>
    </lineage>
</organism>
<feature type="compositionally biased region" description="Basic residues" evidence="1">
    <location>
        <begin position="148"/>
        <end position="157"/>
    </location>
</feature>
<protein>
    <submittedName>
        <fullName evidence="2">Spore_germinatiuon_Immunoglobulin-like</fullName>
    </submittedName>
</protein>
<feature type="region of interest" description="Disordered" evidence="1">
    <location>
        <begin position="1"/>
        <end position="165"/>
    </location>
</feature>
<feature type="compositionally biased region" description="Basic and acidic residues" evidence="1">
    <location>
        <begin position="45"/>
        <end position="60"/>
    </location>
</feature>
<dbReference type="EMBL" id="CADCUH010000044">
    <property type="protein sequence ID" value="CAA9328171.1"/>
    <property type="molecule type" value="Genomic_DNA"/>
</dbReference>
<feature type="non-terminal residue" evidence="2">
    <location>
        <position position="165"/>
    </location>
</feature>
<feature type="compositionally biased region" description="Basic residues" evidence="1">
    <location>
        <begin position="68"/>
        <end position="77"/>
    </location>
</feature>
<sequence>GRSANHQPAPPARARHRRRPGGGRRGRHRLRGDLAGAAPRRARPRARDAVVPGRRDRDLGELLPAPRRPGRARRPARRPGGVRGVRRGRQRARDGRAAGRVRAGAARPLPRLRGAPGEQRGDAPLDRGAVVRRRLRVPDRLRRESRPAHRPGPHRGRSAPPHPAV</sequence>
<reference evidence="2" key="1">
    <citation type="submission" date="2020-02" db="EMBL/GenBank/DDBJ databases">
        <authorList>
            <person name="Meier V. D."/>
        </authorList>
    </citation>
    <scope>NUCLEOTIDE SEQUENCE</scope>
    <source>
        <strain evidence="2">AVDCRST_MAG36</strain>
    </source>
</reference>
<feature type="compositionally biased region" description="Basic and acidic residues" evidence="1">
    <location>
        <begin position="136"/>
        <end position="147"/>
    </location>
</feature>
<feature type="compositionally biased region" description="Low complexity" evidence="1">
    <location>
        <begin position="98"/>
        <end position="117"/>
    </location>
</feature>
<proteinExistence type="predicted"/>
<evidence type="ECO:0000256" key="1">
    <source>
        <dbReference type="SAM" id="MobiDB-lite"/>
    </source>
</evidence>
<evidence type="ECO:0000313" key="2">
    <source>
        <dbReference type="EMBL" id="CAA9328171.1"/>
    </source>
</evidence>
<feature type="compositionally biased region" description="Basic residues" evidence="1">
    <location>
        <begin position="13"/>
        <end position="30"/>
    </location>
</feature>
<feature type="non-terminal residue" evidence="2">
    <location>
        <position position="1"/>
    </location>
</feature>
<dbReference type="AlphaFoldDB" id="A0A6J4LDX9"/>